<comment type="caution">
    <text evidence="1">The sequence shown here is derived from an EMBL/GenBank/DDBJ whole genome shotgun (WGS) entry which is preliminary data.</text>
</comment>
<organism evidence="1 2">
    <name type="scientific">Cirrhinus mrigala</name>
    <name type="common">Mrigala</name>
    <dbReference type="NCBI Taxonomy" id="683832"/>
    <lineage>
        <taxon>Eukaryota</taxon>
        <taxon>Metazoa</taxon>
        <taxon>Chordata</taxon>
        <taxon>Craniata</taxon>
        <taxon>Vertebrata</taxon>
        <taxon>Euteleostomi</taxon>
        <taxon>Actinopterygii</taxon>
        <taxon>Neopterygii</taxon>
        <taxon>Teleostei</taxon>
        <taxon>Ostariophysi</taxon>
        <taxon>Cypriniformes</taxon>
        <taxon>Cyprinidae</taxon>
        <taxon>Labeoninae</taxon>
        <taxon>Labeonini</taxon>
        <taxon>Cirrhinus</taxon>
    </lineage>
</organism>
<sequence length="102" mass="11119">LRLYTFPPIALVRRDGVRLLLVAPYWPARAWFSDLISLLDGSPWEIPAGGWRGHHPSPSPGVVEVVGVAPEGAHLIASDLSTEVVETTLQSRAPSPRKLYAL</sequence>
<dbReference type="AlphaFoldDB" id="A0ABD0QZN7"/>
<reference evidence="1 2" key="1">
    <citation type="submission" date="2024-05" db="EMBL/GenBank/DDBJ databases">
        <title>Genome sequencing and assembly of Indian major carp, Cirrhinus mrigala (Hamilton, 1822).</title>
        <authorList>
            <person name="Mohindra V."/>
            <person name="Chowdhury L.M."/>
            <person name="Lal K."/>
            <person name="Jena J.K."/>
        </authorList>
    </citation>
    <scope>NUCLEOTIDE SEQUENCE [LARGE SCALE GENOMIC DNA]</scope>
    <source>
        <strain evidence="1">CM1030</strain>
        <tissue evidence="1">Blood</tissue>
    </source>
</reference>
<evidence type="ECO:0000313" key="1">
    <source>
        <dbReference type="EMBL" id="KAL0191700.1"/>
    </source>
</evidence>
<dbReference type="EMBL" id="JAMKFB020000006">
    <property type="protein sequence ID" value="KAL0191700.1"/>
    <property type="molecule type" value="Genomic_DNA"/>
</dbReference>
<proteinExistence type="predicted"/>
<evidence type="ECO:0000313" key="2">
    <source>
        <dbReference type="Proteomes" id="UP001529510"/>
    </source>
</evidence>
<dbReference type="Proteomes" id="UP001529510">
    <property type="component" value="Unassembled WGS sequence"/>
</dbReference>
<feature type="non-terminal residue" evidence="1">
    <location>
        <position position="102"/>
    </location>
</feature>
<feature type="non-terminal residue" evidence="1">
    <location>
        <position position="1"/>
    </location>
</feature>
<keyword evidence="2" id="KW-1185">Reference proteome</keyword>
<protein>
    <submittedName>
        <fullName evidence="1">Uncharacterized protein</fullName>
    </submittedName>
</protein>
<gene>
    <name evidence="1" type="ORF">M9458_014398</name>
</gene>
<name>A0ABD0QZN7_CIRMR</name>
<accession>A0ABD0QZN7</accession>